<protein>
    <submittedName>
        <fullName evidence="11">ABC transporter ATP-binding protein</fullName>
    </submittedName>
</protein>
<dbReference type="Gene3D" id="3.40.50.300">
    <property type="entry name" value="P-loop containing nucleotide triphosphate hydrolases"/>
    <property type="match status" value="1"/>
</dbReference>
<evidence type="ECO:0000256" key="2">
    <source>
        <dbReference type="ARBA" id="ARBA00005417"/>
    </source>
</evidence>
<evidence type="ECO:0000313" key="12">
    <source>
        <dbReference type="Proteomes" id="UP001344817"/>
    </source>
</evidence>
<dbReference type="InterPro" id="IPR017871">
    <property type="entry name" value="ABC_transporter-like_CS"/>
</dbReference>
<feature type="domain" description="ABC transmembrane type-1" evidence="10">
    <location>
        <begin position="20"/>
        <end position="307"/>
    </location>
</feature>
<dbReference type="SMART" id="SM00382">
    <property type="entry name" value="AAA"/>
    <property type="match status" value="1"/>
</dbReference>
<keyword evidence="7 8" id="KW-0472">Membrane</keyword>
<gene>
    <name evidence="11" type="ORF">V2E24_01250</name>
</gene>
<evidence type="ECO:0000256" key="6">
    <source>
        <dbReference type="ARBA" id="ARBA00022989"/>
    </source>
</evidence>
<dbReference type="SUPFAM" id="SSF90123">
    <property type="entry name" value="ABC transporter transmembrane region"/>
    <property type="match status" value="1"/>
</dbReference>
<keyword evidence="5 11" id="KW-0067">ATP-binding</keyword>
<feature type="transmembrane region" description="Helical" evidence="8">
    <location>
        <begin position="285"/>
        <end position="309"/>
    </location>
</feature>
<dbReference type="InterPro" id="IPR027417">
    <property type="entry name" value="P-loop_NTPase"/>
</dbReference>
<feature type="transmembrane region" description="Helical" evidence="8">
    <location>
        <begin position="63"/>
        <end position="85"/>
    </location>
</feature>
<feature type="transmembrane region" description="Helical" evidence="8">
    <location>
        <begin position="163"/>
        <end position="186"/>
    </location>
</feature>
<dbReference type="InterPro" id="IPR039421">
    <property type="entry name" value="Type_1_exporter"/>
</dbReference>
<comment type="similarity">
    <text evidence="2">Belongs to the ABC transporter superfamily.</text>
</comment>
<proteinExistence type="inferred from homology"/>
<dbReference type="RefSeq" id="WP_330500616.1">
    <property type="nucleotide sequence ID" value="NZ_JAZDWZ010000003.1"/>
</dbReference>
<dbReference type="PANTHER" id="PTHR43394">
    <property type="entry name" value="ATP-DEPENDENT PERMEASE MDL1, MITOCHONDRIAL"/>
    <property type="match status" value="1"/>
</dbReference>
<feature type="transmembrane region" description="Helical" evidence="8">
    <location>
        <begin position="21"/>
        <end position="43"/>
    </location>
</feature>
<dbReference type="InterPro" id="IPR003593">
    <property type="entry name" value="AAA+_ATPase"/>
</dbReference>
<evidence type="ECO:0000313" key="11">
    <source>
        <dbReference type="EMBL" id="MEE3928203.1"/>
    </source>
</evidence>
<name>A0ABU7ML09_9BACT</name>
<feature type="transmembrane region" description="Helical" evidence="8">
    <location>
        <begin position="243"/>
        <end position="265"/>
    </location>
</feature>
<keyword evidence="3 8" id="KW-0812">Transmembrane</keyword>
<evidence type="ECO:0000256" key="1">
    <source>
        <dbReference type="ARBA" id="ARBA00004651"/>
    </source>
</evidence>
<dbReference type="PROSITE" id="PS00211">
    <property type="entry name" value="ABC_TRANSPORTER_1"/>
    <property type="match status" value="1"/>
</dbReference>
<dbReference type="Pfam" id="PF00005">
    <property type="entry name" value="ABC_tran"/>
    <property type="match status" value="1"/>
</dbReference>
<accession>A0ABU7ML09</accession>
<keyword evidence="12" id="KW-1185">Reference proteome</keyword>
<feature type="transmembrane region" description="Helical" evidence="8">
    <location>
        <begin position="138"/>
        <end position="157"/>
    </location>
</feature>
<dbReference type="InterPro" id="IPR011527">
    <property type="entry name" value="ABC1_TM_dom"/>
</dbReference>
<dbReference type="CDD" id="cd18548">
    <property type="entry name" value="ABC_6TM_Tm287_like"/>
    <property type="match status" value="1"/>
</dbReference>
<comment type="subcellular location">
    <subcellularLocation>
        <location evidence="1">Cell membrane</location>
        <topology evidence="1">Multi-pass membrane protein</topology>
    </subcellularLocation>
</comment>
<dbReference type="SUPFAM" id="SSF52540">
    <property type="entry name" value="P-loop containing nucleoside triphosphate hydrolases"/>
    <property type="match status" value="1"/>
</dbReference>
<evidence type="ECO:0000259" key="10">
    <source>
        <dbReference type="PROSITE" id="PS50929"/>
    </source>
</evidence>
<comment type="caution">
    <text evidence="11">The sequence shown here is derived from an EMBL/GenBank/DDBJ whole genome shotgun (WGS) entry which is preliminary data.</text>
</comment>
<evidence type="ECO:0000256" key="3">
    <source>
        <dbReference type="ARBA" id="ARBA00022692"/>
    </source>
</evidence>
<evidence type="ECO:0000256" key="8">
    <source>
        <dbReference type="SAM" id="Phobius"/>
    </source>
</evidence>
<dbReference type="Pfam" id="PF00664">
    <property type="entry name" value="ABC_membrane"/>
    <property type="match status" value="1"/>
</dbReference>
<dbReference type="InterPro" id="IPR003439">
    <property type="entry name" value="ABC_transporter-like_ATP-bd"/>
</dbReference>
<dbReference type="PANTHER" id="PTHR43394:SF1">
    <property type="entry name" value="ATP-BINDING CASSETTE SUB-FAMILY B MEMBER 10, MITOCHONDRIAL"/>
    <property type="match status" value="1"/>
</dbReference>
<dbReference type="PROSITE" id="PS50929">
    <property type="entry name" value="ABC_TM1F"/>
    <property type="match status" value="1"/>
</dbReference>
<evidence type="ECO:0000256" key="4">
    <source>
        <dbReference type="ARBA" id="ARBA00022741"/>
    </source>
</evidence>
<reference evidence="11" key="1">
    <citation type="submission" date="2024-01" db="EMBL/GenBank/DDBJ databases">
        <title>Genome sequence of Mycoplasma ciconiae type strain DSM 25251.</title>
        <authorList>
            <person name="Spergser J."/>
        </authorList>
    </citation>
    <scope>NUCLEOTIDE SEQUENCE [LARGE SCALE GENOMIC DNA]</scope>
    <source>
        <strain evidence="11">DSM 25251</strain>
    </source>
</reference>
<evidence type="ECO:0000259" key="9">
    <source>
        <dbReference type="PROSITE" id="PS50893"/>
    </source>
</evidence>
<dbReference type="Proteomes" id="UP001344817">
    <property type="component" value="Unassembled WGS sequence"/>
</dbReference>
<evidence type="ECO:0000256" key="7">
    <source>
        <dbReference type="ARBA" id="ARBA00023136"/>
    </source>
</evidence>
<sequence>MKENNKTLFSLTKGLRLISAFTVIFVILEVIATTLMPKVVSWLMDYGLTPENNQPNWNETLKYGLVIVALAVISLIFGVLGGITASKSAAKFSKNIREELFKRIEGFSFKNIDKFSNGSLITRLTDDIQNVENAYMMIIRLMMRAPIMLVFAVIMAYTQDVILASVLLAIVIVLATVTFTLIILAFKRFRKQLQAYDKLNNKIIENLNGIRTIKAFATEDKELSSFKKETLLVKKLSISAQKIVSYTQPIFIGSIFLSVFIFIIVATNQIVTKTGGMTFGILSSFIGYMWQVFISLLLLVLAIVTIAIAKASHNRISEVLKETKSIKNPNNGIKQMPNSDIDFVNVSLKYNSNSKLYSLNNIDLSIKQGQTIGIIGTTGSGKSSFVNLIPRLYDTTIGSIKIGGVDVKEYDLDFLRKNISFVPQQNVLFSGTIRENLKWGNPQASDSEIDQALKIASAYDFVYEKENNLDYYVEEKGNNFSGGQKQRLCIARALVKKSKILILDDSTSAVDNKTDKKIRQALKENLKDITKIIISQRISSIQESDKIIVIDEGKILDFDTHENLIKNNKLYRDLYLIQKGEKNEEK</sequence>
<dbReference type="InterPro" id="IPR036640">
    <property type="entry name" value="ABC1_TM_sf"/>
</dbReference>
<dbReference type="Gene3D" id="1.20.1560.10">
    <property type="entry name" value="ABC transporter type 1, transmembrane domain"/>
    <property type="match status" value="1"/>
</dbReference>
<keyword evidence="4" id="KW-0547">Nucleotide-binding</keyword>
<dbReference type="GO" id="GO:0005524">
    <property type="term" value="F:ATP binding"/>
    <property type="evidence" value="ECO:0007669"/>
    <property type="project" value="UniProtKB-KW"/>
</dbReference>
<organism evidence="11 12">
    <name type="scientific">Mycoplasmopsis ciconiae</name>
    <dbReference type="NCBI Taxonomy" id="561067"/>
    <lineage>
        <taxon>Bacteria</taxon>
        <taxon>Bacillati</taxon>
        <taxon>Mycoplasmatota</taxon>
        <taxon>Mycoplasmoidales</taxon>
        <taxon>Metamycoplasmataceae</taxon>
        <taxon>Mycoplasmopsis</taxon>
    </lineage>
</organism>
<keyword evidence="6 8" id="KW-1133">Transmembrane helix</keyword>
<feature type="domain" description="ABC transporter" evidence="9">
    <location>
        <begin position="341"/>
        <end position="577"/>
    </location>
</feature>
<dbReference type="EMBL" id="JAZDWZ010000003">
    <property type="protein sequence ID" value="MEE3928203.1"/>
    <property type="molecule type" value="Genomic_DNA"/>
</dbReference>
<evidence type="ECO:0000256" key="5">
    <source>
        <dbReference type="ARBA" id="ARBA00022840"/>
    </source>
</evidence>
<dbReference type="PROSITE" id="PS50893">
    <property type="entry name" value="ABC_TRANSPORTER_2"/>
    <property type="match status" value="1"/>
</dbReference>